<reference evidence="1 2" key="1">
    <citation type="journal article" date="2016" name="Mol. Biol. Evol.">
        <title>Comparative Genomics of Early-Diverging Mushroom-Forming Fungi Provides Insights into the Origins of Lignocellulose Decay Capabilities.</title>
        <authorList>
            <person name="Nagy L.G."/>
            <person name="Riley R."/>
            <person name="Tritt A."/>
            <person name="Adam C."/>
            <person name="Daum C."/>
            <person name="Floudas D."/>
            <person name="Sun H."/>
            <person name="Yadav J.S."/>
            <person name="Pangilinan J."/>
            <person name="Larsson K.H."/>
            <person name="Matsuura K."/>
            <person name="Barry K."/>
            <person name="Labutti K."/>
            <person name="Kuo R."/>
            <person name="Ohm R.A."/>
            <person name="Bhattacharya S.S."/>
            <person name="Shirouzu T."/>
            <person name="Yoshinaga Y."/>
            <person name="Martin F.M."/>
            <person name="Grigoriev I.V."/>
            <person name="Hibbett D.S."/>
        </authorList>
    </citation>
    <scope>NUCLEOTIDE SEQUENCE [LARGE SCALE GENOMIC DNA]</scope>
    <source>
        <strain evidence="1 2">HHB12029</strain>
    </source>
</reference>
<name>A0A165NHH6_EXIGL</name>
<evidence type="ECO:0008006" key="3">
    <source>
        <dbReference type="Google" id="ProtNLM"/>
    </source>
</evidence>
<keyword evidence="2" id="KW-1185">Reference proteome</keyword>
<gene>
    <name evidence="1" type="ORF">EXIGLDRAFT_761312</name>
</gene>
<dbReference type="EMBL" id="KV425898">
    <property type="protein sequence ID" value="KZW00755.1"/>
    <property type="molecule type" value="Genomic_DNA"/>
</dbReference>
<dbReference type="AlphaFoldDB" id="A0A165NHH6"/>
<dbReference type="InParanoid" id="A0A165NHH6"/>
<protein>
    <recommendedName>
        <fullName evidence="3">Fungal N-terminal domain-containing protein</fullName>
    </recommendedName>
</protein>
<dbReference type="Proteomes" id="UP000077266">
    <property type="component" value="Unassembled WGS sequence"/>
</dbReference>
<accession>A0A165NHH6</accession>
<evidence type="ECO:0000313" key="1">
    <source>
        <dbReference type="EMBL" id="KZW00755.1"/>
    </source>
</evidence>
<proteinExistence type="predicted"/>
<evidence type="ECO:0000313" key="2">
    <source>
        <dbReference type="Proteomes" id="UP000077266"/>
    </source>
</evidence>
<sequence>MSLVLFGSFGDIATLADIALKIGLALNDCAGALTEFKDLVTEVEAFASSVLQIKATLSSRQRLPCALTVAIGDALDICFDLLKRTHARIDQFNSKTSRAVGVAVLRKYWAVPLPRVARINRRAQTLKTPSHSLLGLSPGVSSGNISEQNDTLDAIIAWKYGTHSLQTQRI</sequence>
<organism evidence="1 2">
    <name type="scientific">Exidia glandulosa HHB12029</name>
    <dbReference type="NCBI Taxonomy" id="1314781"/>
    <lineage>
        <taxon>Eukaryota</taxon>
        <taxon>Fungi</taxon>
        <taxon>Dikarya</taxon>
        <taxon>Basidiomycota</taxon>
        <taxon>Agaricomycotina</taxon>
        <taxon>Agaricomycetes</taxon>
        <taxon>Auriculariales</taxon>
        <taxon>Exidiaceae</taxon>
        <taxon>Exidia</taxon>
    </lineage>
</organism>